<evidence type="ECO:0000256" key="1">
    <source>
        <dbReference type="SAM" id="MobiDB-lite"/>
    </source>
</evidence>
<name>A0ABN3RP97_9ACTN</name>
<dbReference type="RefSeq" id="WP_346146503.1">
    <property type="nucleotide sequence ID" value="NZ_BAAATE010000006.1"/>
</dbReference>
<evidence type="ECO:0000313" key="2">
    <source>
        <dbReference type="EMBL" id="GAA2657476.1"/>
    </source>
</evidence>
<feature type="region of interest" description="Disordered" evidence="1">
    <location>
        <begin position="133"/>
        <end position="155"/>
    </location>
</feature>
<evidence type="ECO:0008006" key="4">
    <source>
        <dbReference type="Google" id="ProtNLM"/>
    </source>
</evidence>
<dbReference type="EMBL" id="BAAATE010000006">
    <property type="protein sequence ID" value="GAA2657476.1"/>
    <property type="molecule type" value="Genomic_DNA"/>
</dbReference>
<comment type="caution">
    <text evidence="2">The sequence shown here is derived from an EMBL/GenBank/DDBJ whole genome shotgun (WGS) entry which is preliminary data.</text>
</comment>
<keyword evidence="3" id="KW-1185">Reference proteome</keyword>
<proteinExistence type="predicted"/>
<dbReference type="Proteomes" id="UP001501666">
    <property type="component" value="Unassembled WGS sequence"/>
</dbReference>
<sequence>MTRFDLEPLRERITTWRTERGAMSDREAAGQPVLPGDWHRSDVEATTILVDLAELMGIGCDNVWTVTVADHTRYDGEDSHTYAVHAGSAAQATAWTLAWHAHDHDATDVAVDACEPGMPLAYVWDDVRAQSRNQPDPAAFTTPAQTVQTETEESA</sequence>
<protein>
    <recommendedName>
        <fullName evidence="4">Immunity protein Imm1</fullName>
    </recommendedName>
</protein>
<gene>
    <name evidence="2" type="ORF">GCM10010412_028120</name>
</gene>
<accession>A0ABN3RP97</accession>
<reference evidence="2 3" key="1">
    <citation type="journal article" date="2019" name="Int. J. Syst. Evol. Microbiol.">
        <title>The Global Catalogue of Microorganisms (GCM) 10K type strain sequencing project: providing services to taxonomists for standard genome sequencing and annotation.</title>
        <authorList>
            <consortium name="The Broad Institute Genomics Platform"/>
            <consortium name="The Broad Institute Genome Sequencing Center for Infectious Disease"/>
            <person name="Wu L."/>
            <person name="Ma J."/>
        </authorList>
    </citation>
    <scope>NUCLEOTIDE SEQUENCE [LARGE SCALE GENOMIC DNA]</scope>
    <source>
        <strain evidence="2 3">JCM 6835</strain>
    </source>
</reference>
<organism evidence="2 3">
    <name type="scientific">Nonomuraea recticatena</name>
    <dbReference type="NCBI Taxonomy" id="46178"/>
    <lineage>
        <taxon>Bacteria</taxon>
        <taxon>Bacillati</taxon>
        <taxon>Actinomycetota</taxon>
        <taxon>Actinomycetes</taxon>
        <taxon>Streptosporangiales</taxon>
        <taxon>Streptosporangiaceae</taxon>
        <taxon>Nonomuraea</taxon>
    </lineage>
</organism>
<evidence type="ECO:0000313" key="3">
    <source>
        <dbReference type="Proteomes" id="UP001501666"/>
    </source>
</evidence>